<dbReference type="Proteomes" id="UP000002613">
    <property type="component" value="Chromosome"/>
</dbReference>
<dbReference type="RefSeq" id="WP_012966702.1">
    <property type="nucleotide sequence ID" value="NC_013849.1"/>
</dbReference>
<accession>D3S0X3</accession>
<dbReference type="PaxDb" id="589924-Ferp_2238"/>
<dbReference type="KEGG" id="fpl:Ferp_2238"/>
<reference evidence="2" key="1">
    <citation type="submission" date="2010-02" db="EMBL/GenBank/DDBJ databases">
        <title>Complete sequence of Ferroglobus placidus DSM 10642.</title>
        <authorList>
            <consortium name="US DOE Joint Genome Institute"/>
            <person name="Lucas S."/>
            <person name="Copeland A."/>
            <person name="Lapidus A."/>
            <person name="Cheng J.-F."/>
            <person name="Bruce D."/>
            <person name="Goodwin L."/>
            <person name="Pitluck S."/>
            <person name="Saunders E."/>
            <person name="Brettin T."/>
            <person name="Detter J.C."/>
            <person name="Han C."/>
            <person name="Tapia R."/>
            <person name="Larimer F."/>
            <person name="Land M."/>
            <person name="Hauser L."/>
            <person name="Kyrpides N."/>
            <person name="Ivanova N."/>
            <person name="Holmes D."/>
            <person name="Lovley D."/>
            <person name="Kyrpides N."/>
            <person name="Anderson I.J."/>
            <person name="Woyke T."/>
        </authorList>
    </citation>
    <scope>NUCLEOTIDE SEQUENCE [LARGE SCALE GENOMIC DNA]</scope>
    <source>
        <strain evidence="2">DSM 10642 / AEDII12DO</strain>
    </source>
</reference>
<protein>
    <recommendedName>
        <fullName evidence="3">YkgJ family cysteine cluster protein</fullName>
    </recommendedName>
</protein>
<evidence type="ECO:0000313" key="1">
    <source>
        <dbReference type="EMBL" id="ADC66364.1"/>
    </source>
</evidence>
<evidence type="ECO:0008006" key="3">
    <source>
        <dbReference type="Google" id="ProtNLM"/>
    </source>
</evidence>
<dbReference type="STRING" id="589924.Ferp_2238"/>
<organism evidence="1 2">
    <name type="scientific">Ferroglobus placidus (strain DSM 10642 / AEDII12DO)</name>
    <dbReference type="NCBI Taxonomy" id="589924"/>
    <lineage>
        <taxon>Archaea</taxon>
        <taxon>Methanobacteriati</taxon>
        <taxon>Methanobacteriota</taxon>
        <taxon>Archaeoglobi</taxon>
        <taxon>Archaeoglobales</taxon>
        <taxon>Archaeoglobaceae</taxon>
        <taxon>Ferroglobus</taxon>
    </lineage>
</organism>
<dbReference type="EMBL" id="CP001899">
    <property type="protein sequence ID" value="ADC66364.1"/>
    <property type="molecule type" value="Genomic_DNA"/>
</dbReference>
<dbReference type="OrthoDB" id="36424at2157"/>
<reference evidence="1 2" key="2">
    <citation type="journal article" date="2011" name="Stand. Genomic Sci.">
        <title>Complete genome sequence of Ferroglobus placidus AEDII12DO.</title>
        <authorList>
            <person name="Anderson I."/>
            <person name="Risso C."/>
            <person name="Holmes D."/>
            <person name="Lucas S."/>
            <person name="Copeland A."/>
            <person name="Lapidus A."/>
            <person name="Cheng J.F."/>
            <person name="Bruce D."/>
            <person name="Goodwin L."/>
            <person name="Pitluck S."/>
            <person name="Saunders E."/>
            <person name="Brettin T."/>
            <person name="Detter J.C."/>
            <person name="Han C."/>
            <person name="Tapia R."/>
            <person name="Larimer F."/>
            <person name="Land M."/>
            <person name="Hauser L."/>
            <person name="Woyke T."/>
            <person name="Lovley D."/>
            <person name="Kyrpides N."/>
            <person name="Ivanova N."/>
        </authorList>
    </citation>
    <scope>NUCLEOTIDE SEQUENCE [LARGE SCALE GENOMIC DNA]</scope>
    <source>
        <strain evidence="2">DSM 10642 / AEDII12DO</strain>
    </source>
</reference>
<dbReference type="Pfam" id="PF03692">
    <property type="entry name" value="CxxCxxCC"/>
    <property type="match status" value="1"/>
</dbReference>
<dbReference type="AlphaFoldDB" id="D3S0X3"/>
<dbReference type="GeneID" id="8779776"/>
<dbReference type="InterPro" id="IPR005358">
    <property type="entry name" value="Puta_zinc/iron-chelating_dom"/>
</dbReference>
<proteinExistence type="predicted"/>
<dbReference type="eggNOG" id="arCOG05059">
    <property type="taxonomic scope" value="Archaea"/>
</dbReference>
<name>D3S0X3_FERPA</name>
<keyword evidence="2" id="KW-1185">Reference proteome</keyword>
<evidence type="ECO:0000313" key="2">
    <source>
        <dbReference type="Proteomes" id="UP000002613"/>
    </source>
</evidence>
<sequence>MKVPWKRVHSWKCLACGSCCKVYKPRLTFYEYLRLPKQFVEERRGRYYIRKINGRCPFQYGNLCAIQEKKPLSCKLFPFSIYERGEDDALFVYKDEEYYVYVDTFCKNLKLGKPSKEFINAIIEAIKIYRGEKTTPELITSRRALGTFFS</sequence>
<dbReference type="HOGENOM" id="CLU_116579_0_0_2"/>
<gene>
    <name evidence="1" type="ordered locus">Ferp_2238</name>
</gene>